<feature type="non-terminal residue" evidence="2">
    <location>
        <position position="65"/>
    </location>
</feature>
<protein>
    <submittedName>
        <fullName evidence="2">Uncharacterized protein</fullName>
    </submittedName>
</protein>
<dbReference type="AlphaFoldDB" id="A0A8S3DEU2"/>
<evidence type="ECO:0000313" key="2">
    <source>
        <dbReference type="EMBL" id="CAF5004775.1"/>
    </source>
</evidence>
<sequence length="65" mass="7516">FVELQNGPIPDHQFNEAIDGVFRQEKLKMRQAQAPVEKASKKPVEKNQNNNRQQSIDAFYTKKST</sequence>
<reference evidence="2" key="1">
    <citation type="submission" date="2021-02" db="EMBL/GenBank/DDBJ databases">
        <authorList>
            <person name="Nowell W R."/>
        </authorList>
    </citation>
    <scope>NUCLEOTIDE SEQUENCE</scope>
</reference>
<dbReference type="EMBL" id="CAJOBI010205838">
    <property type="protein sequence ID" value="CAF5004775.1"/>
    <property type="molecule type" value="Genomic_DNA"/>
</dbReference>
<feature type="non-terminal residue" evidence="2">
    <location>
        <position position="1"/>
    </location>
</feature>
<feature type="region of interest" description="Disordered" evidence="1">
    <location>
        <begin position="32"/>
        <end position="65"/>
    </location>
</feature>
<proteinExistence type="predicted"/>
<feature type="compositionally biased region" description="Polar residues" evidence="1">
    <location>
        <begin position="46"/>
        <end position="65"/>
    </location>
</feature>
<organism evidence="2 3">
    <name type="scientific">Rotaria magnacalcarata</name>
    <dbReference type="NCBI Taxonomy" id="392030"/>
    <lineage>
        <taxon>Eukaryota</taxon>
        <taxon>Metazoa</taxon>
        <taxon>Spiralia</taxon>
        <taxon>Gnathifera</taxon>
        <taxon>Rotifera</taxon>
        <taxon>Eurotatoria</taxon>
        <taxon>Bdelloidea</taxon>
        <taxon>Philodinida</taxon>
        <taxon>Philodinidae</taxon>
        <taxon>Rotaria</taxon>
    </lineage>
</organism>
<name>A0A8S3DEU2_9BILA</name>
<gene>
    <name evidence="2" type="ORF">SMN809_LOCUS56914</name>
</gene>
<dbReference type="Proteomes" id="UP000676336">
    <property type="component" value="Unassembled WGS sequence"/>
</dbReference>
<evidence type="ECO:0000313" key="3">
    <source>
        <dbReference type="Proteomes" id="UP000676336"/>
    </source>
</evidence>
<comment type="caution">
    <text evidence="2">The sequence shown here is derived from an EMBL/GenBank/DDBJ whole genome shotgun (WGS) entry which is preliminary data.</text>
</comment>
<accession>A0A8S3DEU2</accession>
<evidence type="ECO:0000256" key="1">
    <source>
        <dbReference type="SAM" id="MobiDB-lite"/>
    </source>
</evidence>